<accession>A0A9X2P825</accession>
<evidence type="ECO:0000256" key="1">
    <source>
        <dbReference type="SAM" id="SignalP"/>
    </source>
</evidence>
<proteinExistence type="predicted"/>
<comment type="caution">
    <text evidence="2">The sequence shown here is derived from an EMBL/GenBank/DDBJ whole genome shotgun (WGS) entry which is preliminary data.</text>
</comment>
<dbReference type="AlphaFoldDB" id="A0A9X2P825"/>
<sequence>MKSLKNHLIAILLLFLSVQSGIASIESDLDHKNPGEVSAILPGTISDFGITGPEELCLYYGSIIGEFFGGGLVSDVFRWKIIKTDGSVLIEREGGFQSFSYTFSEQGEFEIQLTIRRGVEEVYSGTKKIIINKGADLIIQNSYLLCNDGTATLTLLDPNTPKLSSFQIKWYDGSGQLVGTGNSIQVNKEDKYSVEFFTLNEIGGEVCPFSITTYVYKPKEYQLSISTDQVCEGSQSTIVSAGNSVFGSWFFQKEGTDDKVFLGNGNKWQIVGGRDLQGPGLYKIIFEVDNSASEYCKTEDFVNFTVNQHSNFNITFEKGSENCGSNDGILEIVALTDLDILRVRRDGIVFATFRNLTEGEVIKIPGLSPGLYAASGALNGCSRSKGAILPLTNPPSNLEYTVKEVVGETCDISGKIDGQIYIKMLEANFSGTYRLLTTTGGVVKKGDLIDVEEFSILAPAGNYFVEISEAAGCVNPKTERIVIGSKPQVSYSIPDRLNVCGYFDLTPTTNQNLSFTLTYPDNSKVTKTKDEAFRIDQSGEYIFLGFESDSQGGLCPKETTLFVTVSNPIEYQPELISRDCFGNKQYVANLFGADPSRFNITWFNEKNEIVGTEEFLFPTSFGEFKLEVQPKNSEACPTPPKSFIIDREILEVELSLQSTALCPGGISEITLSTDQESVETISWLYIDLLGNISVLDQFENETRISVSSPGNYEAVVFNDLSCEIGRALVSIKESEDLAFFEVPEQLVVCETFELIPITDLDLKFTVINPDGTSNTFGKGEKFLISENGEYSITGESADSNIALCTVTKKIQVIKNASVDFEPEILEQNCEGKLVYSANLFGKPTAEVDIFWYNEVGELVGTEEFLSPQSFGIFELEVRPKGSFACPEPNKKEFEISKPILAFEGKLVSSPYCPDTESVSITLEANLSPSIIINWFFTDFNGNRISLVNFLNQNEIVVSQEGTYEVEMRNHLGCLLGSDLILLMKSMDENRPQVEENYIICPSLGNVVSINPGSFLKYEWFLNGVLVNDQPTFSPSEKGSYKLTVTSFEGCLFTTSFEVKEECVFQVRHTTGMSTKDVSMPFKVYSNSLVDQIEVYIFNNWGQMVFHCTKQNFDAGMDSCEWNGEFNGQSIQPGNYSVKIIYKNNFENISKSIISSVTVVD</sequence>
<dbReference type="RefSeq" id="WP_258424394.1">
    <property type="nucleotide sequence ID" value="NZ_JANSUY010000015.1"/>
</dbReference>
<keyword evidence="1" id="KW-0732">Signal</keyword>
<evidence type="ECO:0000313" key="3">
    <source>
        <dbReference type="Proteomes" id="UP001142175"/>
    </source>
</evidence>
<feature type="chain" id="PRO_5040920471" evidence="1">
    <location>
        <begin position="24"/>
        <end position="1160"/>
    </location>
</feature>
<protein>
    <submittedName>
        <fullName evidence="2">Gliding motility-associated C-terminal domain-containing protein</fullName>
    </submittedName>
</protein>
<dbReference type="Proteomes" id="UP001142175">
    <property type="component" value="Unassembled WGS sequence"/>
</dbReference>
<name>A0A9X2P825_9BACT</name>
<keyword evidence="3" id="KW-1185">Reference proteome</keyword>
<evidence type="ECO:0000313" key="2">
    <source>
        <dbReference type="EMBL" id="MCR9016546.1"/>
    </source>
</evidence>
<gene>
    <name evidence="2" type="ORF">NU887_15995</name>
</gene>
<reference evidence="2" key="1">
    <citation type="submission" date="2022-08" db="EMBL/GenBank/DDBJ databases">
        <authorList>
            <person name="Zhang D."/>
        </authorList>
    </citation>
    <scope>NUCLEOTIDE SEQUENCE</scope>
    <source>
        <strain evidence="2">XJ19-11</strain>
    </source>
</reference>
<feature type="signal peptide" evidence="1">
    <location>
        <begin position="1"/>
        <end position="23"/>
    </location>
</feature>
<organism evidence="2 3">
    <name type="scientific">Aquiflexum gelatinilyticum</name>
    <dbReference type="NCBI Taxonomy" id="2961943"/>
    <lineage>
        <taxon>Bacteria</taxon>
        <taxon>Pseudomonadati</taxon>
        <taxon>Bacteroidota</taxon>
        <taxon>Cytophagia</taxon>
        <taxon>Cytophagales</taxon>
        <taxon>Cyclobacteriaceae</taxon>
        <taxon>Aquiflexum</taxon>
    </lineage>
</organism>
<dbReference type="EMBL" id="JANSUY010000015">
    <property type="protein sequence ID" value="MCR9016546.1"/>
    <property type="molecule type" value="Genomic_DNA"/>
</dbReference>